<evidence type="ECO:0000313" key="3">
    <source>
        <dbReference type="EMBL" id="TNV84259.1"/>
    </source>
</evidence>
<reference evidence="3" key="1">
    <citation type="submission" date="2019-06" db="EMBL/GenBank/DDBJ databases">
        <authorList>
            <person name="Zheng W."/>
        </authorList>
    </citation>
    <scope>NUCLEOTIDE SEQUENCE</scope>
    <source>
        <strain evidence="3">QDHG01</strain>
    </source>
</reference>
<evidence type="ECO:0000313" key="4">
    <source>
        <dbReference type="Proteomes" id="UP000785679"/>
    </source>
</evidence>
<dbReference type="OrthoDB" id="159675at2759"/>
<name>A0A8J8T6L1_HALGN</name>
<dbReference type="EMBL" id="RRYP01002963">
    <property type="protein sequence ID" value="TNV84259.1"/>
    <property type="molecule type" value="Genomic_DNA"/>
</dbReference>
<evidence type="ECO:0000256" key="2">
    <source>
        <dbReference type="SAM" id="MobiDB-lite"/>
    </source>
</evidence>
<evidence type="ECO:0000256" key="1">
    <source>
        <dbReference type="SAM" id="Coils"/>
    </source>
</evidence>
<feature type="coiled-coil region" evidence="1">
    <location>
        <begin position="238"/>
        <end position="285"/>
    </location>
</feature>
<gene>
    <name evidence="3" type="ORF">FGO68_gene11200</name>
</gene>
<feature type="coiled-coil region" evidence="1">
    <location>
        <begin position="108"/>
        <end position="138"/>
    </location>
</feature>
<feature type="compositionally biased region" description="Polar residues" evidence="2">
    <location>
        <begin position="764"/>
        <end position="783"/>
    </location>
</feature>
<keyword evidence="4" id="KW-1185">Reference proteome</keyword>
<keyword evidence="1" id="KW-0175">Coiled coil</keyword>
<proteinExistence type="predicted"/>
<dbReference type="AlphaFoldDB" id="A0A8J8T6L1"/>
<organism evidence="3 4">
    <name type="scientific">Halteria grandinella</name>
    <dbReference type="NCBI Taxonomy" id="5974"/>
    <lineage>
        <taxon>Eukaryota</taxon>
        <taxon>Sar</taxon>
        <taxon>Alveolata</taxon>
        <taxon>Ciliophora</taxon>
        <taxon>Intramacronucleata</taxon>
        <taxon>Spirotrichea</taxon>
        <taxon>Stichotrichia</taxon>
        <taxon>Sporadotrichida</taxon>
        <taxon>Halteriidae</taxon>
        <taxon>Halteria</taxon>
    </lineage>
</organism>
<dbReference type="Proteomes" id="UP000785679">
    <property type="component" value="Unassembled WGS sequence"/>
</dbReference>
<feature type="region of interest" description="Disordered" evidence="2">
    <location>
        <begin position="703"/>
        <end position="740"/>
    </location>
</feature>
<accession>A0A8J8T6L1</accession>
<protein>
    <submittedName>
        <fullName evidence="3">Uncharacterized protein</fullName>
    </submittedName>
</protein>
<sequence length="938" mass="106835">MKKLKVPPVRRFVTKRDAGASSEELVIAIPLKGGQGQAIELDDNFVKVIQHEYAVRYLEKMSIEANPRNIARLLKMQPLSSCEFSPGWNNSGWLADVLYIYPNKINKKQSFDQNREAIIQQREEQERKKREIKQASDNVNSGGADQFLQALDPSLQSLYSNHRTDQTNQQLLDAKHKTQSVVEASSKGKEVPGGHHATNPLASLMMMSSTALAIGQGITNKLIAKNNATRLYELSVGRITIDEEIQQLQTELMKVRSQVRDKNERERREQEIMAEQARLAKSKRKRYYEFNMEPEYWSKRHIYPYALDPAPLRLPPPNLMDTYNWESPDTSVVGPKLPPQKVNVLDTTALQYPFEYIMQKINKRKPAYIPPGSQDTETEPIPEQQQQIFETYEEELQQPLVITVEDIVEDLKKYVDRFNYDLIPHITENNEINDIIHNYKGTVQATLLKEQKKSQLIDRVLPPNEILKKNPKLNLEQKKPSVKYEDIEDIKADLKEEKLARMIGLIAHLVYWNVFGDRLNALPLDTYHKKLLFIQIAQIQAEFEGKYQGKRIFTILHMPMILLAIRMEVELIFKNSYPEFFAKENHERIAVKLMNDVITHMIDPNLYFSRFSFLESGMEAINIKQEQSKVSTLPKLRNKFFTRSSLVQQLVPNPSEGRVRVMFNTQETKVHTSHQQHQQQQQFAPQYGTQQMLPTQPGRYSMGGGTAQPGMRRSRMGDTQLQPGSSRLQTRSSNGGGNNLLMSRVGGMTMTSNMKSMDNRIGTGFSSNNVNDPTNASSSGQMRGLYSTRTSTHQSIAMLPPPTAQSSKRHTFFGGHANPHALQDEFMIMERSVEDEQASIMQYGGIGGAKKVWGAAKNKRKTFHNESTHTATTSNGLAMDSGLDLLNRVQMFQIAIGKINQKGLIAAEKRQKDKQGDLFQARGMNANVTAAKYFDMQG</sequence>
<feature type="compositionally biased region" description="Polar residues" evidence="2">
    <location>
        <begin position="717"/>
        <end position="733"/>
    </location>
</feature>
<comment type="caution">
    <text evidence="3">The sequence shown here is derived from an EMBL/GenBank/DDBJ whole genome shotgun (WGS) entry which is preliminary data.</text>
</comment>
<feature type="region of interest" description="Disordered" evidence="2">
    <location>
        <begin position="762"/>
        <end position="783"/>
    </location>
</feature>